<reference evidence="3" key="1">
    <citation type="submission" date="2023-09" db="UniProtKB">
        <authorList>
            <consortium name="Ensembl"/>
        </authorList>
    </citation>
    <scope>IDENTIFICATION</scope>
</reference>
<protein>
    <recommendedName>
        <fullName evidence="2">Ubiquitin-like domain-containing protein</fullName>
    </recommendedName>
</protein>
<feature type="compositionally biased region" description="Polar residues" evidence="1">
    <location>
        <begin position="81"/>
        <end position="91"/>
    </location>
</feature>
<accession>A0A8C0W897</accession>
<dbReference type="AlphaFoldDB" id="A0A8C0W897"/>
<name>A0A8C0W897_CASCN</name>
<proteinExistence type="predicted"/>
<sequence length="91" mass="9536">MQFFTGIHELHTHPRGDGTGDCQPDEGSCGLTPDQVILLAGTPLKEEATIGRCGVEVLTTLEVVGHEAGGKVHGQGEDHNGTPSYCQSIPV</sequence>
<evidence type="ECO:0000256" key="1">
    <source>
        <dbReference type="SAM" id="MobiDB-lite"/>
    </source>
</evidence>
<organism evidence="3">
    <name type="scientific">Castor canadensis</name>
    <name type="common">American beaver</name>
    <dbReference type="NCBI Taxonomy" id="51338"/>
    <lineage>
        <taxon>Eukaryota</taxon>
        <taxon>Metazoa</taxon>
        <taxon>Chordata</taxon>
        <taxon>Craniata</taxon>
        <taxon>Vertebrata</taxon>
        <taxon>Euteleostomi</taxon>
        <taxon>Mammalia</taxon>
        <taxon>Eutheria</taxon>
        <taxon>Euarchontoglires</taxon>
        <taxon>Glires</taxon>
        <taxon>Rodentia</taxon>
        <taxon>Castorimorpha</taxon>
        <taxon>Castoridae</taxon>
        <taxon>Castor</taxon>
    </lineage>
</organism>
<dbReference type="InterPro" id="IPR000626">
    <property type="entry name" value="Ubiquitin-like_dom"/>
</dbReference>
<feature type="compositionally biased region" description="Basic and acidic residues" evidence="1">
    <location>
        <begin position="69"/>
        <end position="80"/>
    </location>
</feature>
<evidence type="ECO:0000313" key="3">
    <source>
        <dbReference type="Ensembl" id="ENSCCNP00000006766.1"/>
    </source>
</evidence>
<feature type="region of interest" description="Disordered" evidence="1">
    <location>
        <begin position="69"/>
        <end position="91"/>
    </location>
</feature>
<dbReference type="Ensembl" id="ENSCCNT00000008930.1">
    <property type="protein sequence ID" value="ENSCCNP00000006766.1"/>
    <property type="gene ID" value="ENSCCNG00000007204.1"/>
</dbReference>
<evidence type="ECO:0000259" key="2">
    <source>
        <dbReference type="PROSITE" id="PS50053"/>
    </source>
</evidence>
<feature type="domain" description="Ubiquitin-like" evidence="2">
    <location>
        <begin position="34"/>
        <end position="70"/>
    </location>
</feature>
<dbReference type="PROSITE" id="PS50053">
    <property type="entry name" value="UBIQUITIN_2"/>
    <property type="match status" value="1"/>
</dbReference>